<dbReference type="SUPFAM" id="SSF103378">
    <property type="entry name" value="2-methylcitrate dehydratase PrpD"/>
    <property type="match status" value="1"/>
</dbReference>
<reference evidence="5" key="1">
    <citation type="submission" date="2019-06" db="EMBL/GenBank/DDBJ databases">
        <authorList>
            <person name="Broberg M."/>
        </authorList>
    </citation>
    <scope>NUCLEOTIDE SEQUENCE [LARGE SCALE GENOMIC DNA]</scope>
</reference>
<keyword evidence="5" id="KW-1185">Reference proteome</keyword>
<evidence type="ECO:0000313" key="4">
    <source>
        <dbReference type="EMBL" id="CAG9994372.1"/>
    </source>
</evidence>
<evidence type="ECO:0008006" key="6">
    <source>
        <dbReference type="Google" id="ProtNLM"/>
    </source>
</evidence>
<dbReference type="PANTHER" id="PTHR16943">
    <property type="entry name" value="2-METHYLCITRATE DEHYDRATASE-RELATED"/>
    <property type="match status" value="1"/>
</dbReference>
<gene>
    <name evidence="4" type="ORF">CBYS24578_00013403</name>
</gene>
<dbReference type="Proteomes" id="UP000754883">
    <property type="component" value="Unassembled WGS sequence"/>
</dbReference>
<evidence type="ECO:0000313" key="5">
    <source>
        <dbReference type="Proteomes" id="UP000754883"/>
    </source>
</evidence>
<accession>A0A9N9Y714</accession>
<sequence>MDSTNGPVTSQITEFIARLTLADVPSSIRETALLVILDVLGCLRGGSLTSLAPKIKAVSSVFGGPGQASCAGKAGAVGSSQALYVNSRLANILDLDETWPIGCHHGIGVVCSAIAALETRINEGQSCSGSDLILGVVAGYEVASRLATAIGPIVRVRDGKIQDYAKVWGVAAPVVVGSCVAFMKTLNPTNADTSMISHALAIAVSNIPLPIGNRWSDDLEVADCKYDDAGWCSITGMHGVLSAMEGLTGFANIFDGDVGIAEACGSEMARKESLTEDLGKLWYMADVTFKPWPTCRWIQGPQTAFRRLLEKHHPKLEDVEEVVMFTNPVADGLLFRNPAPTTFCGYSFSYSCAATAMLMKIPPGHKWFDPEIVESETALNLRKRVRVERMQGSEHFAKDMVRNEVRTLPGAVSLRTKQGQVFTEKTSFSDGDPWDPSTRYDRAKVVDKFLVTVGSSDAQTLVDWIMNLENAINFEPLSAFIQNDKERIKS</sequence>
<proteinExistence type="inferred from homology"/>
<dbReference type="PANTHER" id="PTHR16943:SF8">
    <property type="entry name" value="2-METHYLCITRATE DEHYDRATASE"/>
    <property type="match status" value="1"/>
</dbReference>
<dbReference type="AlphaFoldDB" id="A0A9N9Y714"/>
<feature type="domain" description="MmgE/PrpD C-terminal" evidence="3">
    <location>
        <begin position="292"/>
        <end position="453"/>
    </location>
</feature>
<dbReference type="InterPro" id="IPR042188">
    <property type="entry name" value="MmgE/PrpD_sf_2"/>
</dbReference>
<dbReference type="InterPro" id="IPR005656">
    <property type="entry name" value="MmgE_PrpD"/>
</dbReference>
<evidence type="ECO:0000256" key="1">
    <source>
        <dbReference type="ARBA" id="ARBA00006174"/>
    </source>
</evidence>
<dbReference type="Pfam" id="PF19305">
    <property type="entry name" value="MmgE_PrpD_C"/>
    <property type="match status" value="1"/>
</dbReference>
<comment type="similarity">
    <text evidence="1">Belongs to the PrpD family.</text>
</comment>
<dbReference type="Gene3D" id="3.30.1330.120">
    <property type="entry name" value="2-methylcitrate dehydratase PrpD"/>
    <property type="match status" value="1"/>
</dbReference>
<dbReference type="Gene3D" id="1.10.4100.10">
    <property type="entry name" value="2-methylcitrate dehydratase PrpD"/>
    <property type="match status" value="1"/>
</dbReference>
<organism evidence="4 5">
    <name type="scientific">Clonostachys byssicola</name>
    <dbReference type="NCBI Taxonomy" id="160290"/>
    <lineage>
        <taxon>Eukaryota</taxon>
        <taxon>Fungi</taxon>
        <taxon>Dikarya</taxon>
        <taxon>Ascomycota</taxon>
        <taxon>Pezizomycotina</taxon>
        <taxon>Sordariomycetes</taxon>
        <taxon>Hypocreomycetidae</taxon>
        <taxon>Hypocreales</taxon>
        <taxon>Bionectriaceae</taxon>
        <taxon>Clonostachys</taxon>
    </lineage>
</organism>
<dbReference type="InterPro" id="IPR045337">
    <property type="entry name" value="MmgE_PrpD_C"/>
</dbReference>
<dbReference type="EMBL" id="CABFNO020001527">
    <property type="protein sequence ID" value="CAG9994372.1"/>
    <property type="molecule type" value="Genomic_DNA"/>
</dbReference>
<name>A0A9N9Y714_9HYPO</name>
<evidence type="ECO:0000259" key="2">
    <source>
        <dbReference type="Pfam" id="PF03972"/>
    </source>
</evidence>
<dbReference type="InterPro" id="IPR042183">
    <property type="entry name" value="MmgE/PrpD_sf_1"/>
</dbReference>
<dbReference type="OrthoDB" id="10267976at2759"/>
<evidence type="ECO:0000259" key="3">
    <source>
        <dbReference type="Pfam" id="PF19305"/>
    </source>
</evidence>
<reference evidence="4 5" key="2">
    <citation type="submission" date="2021-10" db="EMBL/GenBank/DDBJ databases">
        <authorList>
            <person name="Piombo E."/>
        </authorList>
    </citation>
    <scope>NUCLEOTIDE SEQUENCE [LARGE SCALE GENOMIC DNA]</scope>
</reference>
<dbReference type="GO" id="GO:0016829">
    <property type="term" value="F:lyase activity"/>
    <property type="evidence" value="ECO:0007669"/>
    <property type="project" value="InterPro"/>
</dbReference>
<dbReference type="InterPro" id="IPR045336">
    <property type="entry name" value="MmgE_PrpD_N"/>
</dbReference>
<dbReference type="Pfam" id="PF03972">
    <property type="entry name" value="MmgE_PrpD_N"/>
    <property type="match status" value="1"/>
</dbReference>
<dbReference type="InterPro" id="IPR036148">
    <property type="entry name" value="MmgE/PrpD_sf"/>
</dbReference>
<feature type="domain" description="MmgE/PrpD N-terminal" evidence="2">
    <location>
        <begin position="11"/>
        <end position="265"/>
    </location>
</feature>
<comment type="caution">
    <text evidence="4">The sequence shown here is derived from an EMBL/GenBank/DDBJ whole genome shotgun (WGS) entry which is preliminary data.</text>
</comment>
<protein>
    <recommendedName>
        <fullName evidence="6">MmgE/PrpD family protein</fullName>
    </recommendedName>
</protein>